<feature type="domain" description="TACO1/YebC-like N-terminal" evidence="2">
    <location>
        <begin position="30"/>
        <end position="99"/>
    </location>
</feature>
<dbReference type="GO" id="GO:0005739">
    <property type="term" value="C:mitochondrion"/>
    <property type="evidence" value="ECO:0007669"/>
    <property type="project" value="TreeGrafter"/>
</dbReference>
<dbReference type="EMBL" id="JAGSYN010000113">
    <property type="protein sequence ID" value="KAG7663912.1"/>
    <property type="molecule type" value="Genomic_DNA"/>
</dbReference>
<comment type="caution">
    <text evidence="3">The sequence shown here is derived from an EMBL/GenBank/DDBJ whole genome shotgun (WGS) entry which is preliminary data.</text>
</comment>
<dbReference type="InterPro" id="IPR048300">
    <property type="entry name" value="TACO1_YebC-like_2nd/3rd_dom"/>
</dbReference>
<reference evidence="3 4" key="1">
    <citation type="journal article" date="2021" name="DNA Res.">
        <title>Genome analysis of Candida subhashii reveals its hybrid nature and dual mitochondrial genome conformations.</title>
        <authorList>
            <person name="Mixao V."/>
            <person name="Hegedusova E."/>
            <person name="Saus E."/>
            <person name="Pryszcz L.P."/>
            <person name="Cillingova A."/>
            <person name="Nosek J."/>
            <person name="Gabaldon T."/>
        </authorList>
    </citation>
    <scope>NUCLEOTIDE SEQUENCE [LARGE SCALE GENOMIC DNA]</scope>
    <source>
        <strain evidence="3 4">CBS 10753</strain>
    </source>
</reference>
<dbReference type="OrthoDB" id="2017544at2759"/>
<dbReference type="PANTHER" id="PTHR12532:SF0">
    <property type="entry name" value="TRANSLATIONAL ACTIVATOR OF CYTOCHROME C OXIDASE 1"/>
    <property type="match status" value="1"/>
</dbReference>
<dbReference type="AlphaFoldDB" id="A0A8J5QIZ2"/>
<dbReference type="GeneID" id="73469340"/>
<dbReference type="InterPro" id="IPR049083">
    <property type="entry name" value="TACO1_YebC_N"/>
</dbReference>
<evidence type="ECO:0000313" key="3">
    <source>
        <dbReference type="EMBL" id="KAG7663912.1"/>
    </source>
</evidence>
<feature type="domain" description="TACO1/YebC-like second and third" evidence="1">
    <location>
        <begin position="108"/>
        <end position="269"/>
    </location>
</feature>
<evidence type="ECO:0000259" key="1">
    <source>
        <dbReference type="Pfam" id="PF01709"/>
    </source>
</evidence>
<protein>
    <submittedName>
        <fullName evidence="3">Uncharacterized protein</fullName>
    </submittedName>
</protein>
<name>A0A8J5QIZ2_9ASCO</name>
<gene>
    <name evidence="3" type="ORF">J8A68_002539</name>
</gene>
<organism evidence="3 4">
    <name type="scientific">[Candida] subhashii</name>
    <dbReference type="NCBI Taxonomy" id="561895"/>
    <lineage>
        <taxon>Eukaryota</taxon>
        <taxon>Fungi</taxon>
        <taxon>Dikarya</taxon>
        <taxon>Ascomycota</taxon>
        <taxon>Saccharomycotina</taxon>
        <taxon>Pichiomycetes</taxon>
        <taxon>Debaryomycetaceae</taxon>
        <taxon>Spathaspora</taxon>
    </lineage>
</organism>
<keyword evidence="4" id="KW-1185">Reference proteome</keyword>
<dbReference type="Proteomes" id="UP000694255">
    <property type="component" value="Unassembled WGS sequence"/>
</dbReference>
<dbReference type="RefSeq" id="XP_049264144.1">
    <property type="nucleotide sequence ID" value="XM_049406301.1"/>
</dbReference>
<dbReference type="InterPro" id="IPR002876">
    <property type="entry name" value="Transcrip_reg_TACO1-like"/>
</dbReference>
<dbReference type="Pfam" id="PF01709">
    <property type="entry name" value="Transcrip_reg"/>
    <property type="match status" value="1"/>
</dbReference>
<dbReference type="Pfam" id="PF20772">
    <property type="entry name" value="TACO1_YebC_N"/>
    <property type="match status" value="1"/>
</dbReference>
<sequence length="281" mass="31636">MFRSLISRQGSVIPVRGNVLQTSVRFAGHSKWANIKHDKAKNDAKKSKEALYVTRRIESCVKQYGKESNPQLDSLLERARKLNVTKAVITNAIKRGAGEMAADGPALSEVQYEFMGLGGIAMIVTASTDNKTRTISKVKNALSYLSASLSPCLYMFERKGEIVFYPKETKPAEDFDTVFETALEIGAEDFEEVETDKTPLYRIVCDTKDIPNIVTELKNKGYKLQDSSTRYFANVDSIVPFPDDHIKAFDKTLQELDDIQEVVDYYTNIEDEHIGRLQDSI</sequence>
<evidence type="ECO:0000259" key="2">
    <source>
        <dbReference type="Pfam" id="PF20772"/>
    </source>
</evidence>
<accession>A0A8J5QIZ2</accession>
<dbReference type="PANTHER" id="PTHR12532">
    <property type="entry name" value="TRANSLATIONAL ACTIVATOR OF CYTOCHROME C OXIDASE 1"/>
    <property type="match status" value="1"/>
</dbReference>
<evidence type="ECO:0000313" key="4">
    <source>
        <dbReference type="Proteomes" id="UP000694255"/>
    </source>
</evidence>
<proteinExistence type="predicted"/>